<dbReference type="InterPro" id="IPR014001">
    <property type="entry name" value="Helicase_ATP-bd"/>
</dbReference>
<dbReference type="GeneID" id="77951576"/>
<evidence type="ECO:0000259" key="3">
    <source>
        <dbReference type="PROSITE" id="PS51194"/>
    </source>
</evidence>
<dbReference type="SMART" id="SM00490">
    <property type="entry name" value="HELICc"/>
    <property type="match status" value="1"/>
</dbReference>
<dbReference type="GO" id="GO:0016787">
    <property type="term" value="F:hydrolase activity"/>
    <property type="evidence" value="ECO:0007669"/>
    <property type="project" value="InterPro"/>
</dbReference>
<keyword evidence="4" id="KW-0067">ATP-binding</keyword>
<feature type="compositionally biased region" description="Basic and acidic residues" evidence="1">
    <location>
        <begin position="399"/>
        <end position="408"/>
    </location>
</feature>
<sequence length="636" mass="71701">MKLRDYQQEAVYSVFRYFEKHGSDSGNPLIVLPTGTGKSLVIAGFIELVFRYYGNQNILMLTHVKELIEQNYNKLVSVWPDAPVGIYSAGLNKKELYRPITYAGIGSVKNKAAFFKNTSLIIVDEAHTISPSQSTTYQKFFDELKKYNPYLKVIGLTATDFRTGFGSIVKQFPEDKALFDEKVFDACTPESFNWFIEQGYLVPVVSKRTKMEFDVSKVKKSMGDFNLKDLQNVVNQDSLTENAIDEAMMTAEQEHLNSWLIFCSGLEHANTVSQMLNAKGVTCEVVDGKMSATDRARILTDFKEGRITAIANNNVLTTGFDHPELDLIVMLRPTTSPGLWVQMLGRGTRPVYSEGFDLSTQEGRLQAISASCKQYCRVLDYSGNTRRIGPINDPVKPARPGEKKRKGDAPVKDCARCGAWNHASARYCGGVPAPHQMEGYCGNEFEFQVKLKRQAETKELIKTTEPVVETFAVRSVIYQKNLNRADSTKPPTLKVTYDVGSRKIEEFVCINHINEFAARKARQWWRTRTKDIPTPESVDQALQYVAQLPTPTHLRVWVNKPFPEILDICYDGTCFNTMQSTNEQIPIQVLSTNGINLNAIIENAQNAYDSDQQELSQLNTNIMNAKIAENPDEAPW</sequence>
<protein>
    <submittedName>
        <fullName evidence="4">DNA helicase</fullName>
    </submittedName>
</protein>
<dbReference type="Pfam" id="PF04851">
    <property type="entry name" value="ResIII"/>
    <property type="match status" value="1"/>
</dbReference>
<dbReference type="PROSITE" id="PS51192">
    <property type="entry name" value="HELICASE_ATP_BIND_1"/>
    <property type="match status" value="1"/>
</dbReference>
<dbReference type="GO" id="GO:0004386">
    <property type="term" value="F:helicase activity"/>
    <property type="evidence" value="ECO:0007669"/>
    <property type="project" value="UniProtKB-KW"/>
</dbReference>
<evidence type="ECO:0000256" key="1">
    <source>
        <dbReference type="SAM" id="MobiDB-lite"/>
    </source>
</evidence>
<organism evidence="4 5">
    <name type="scientific">Providencia phage PSTCR7</name>
    <dbReference type="NCBI Taxonomy" id="2783549"/>
    <lineage>
        <taxon>Viruses</taxon>
        <taxon>Duplodnaviria</taxon>
        <taxon>Heunggongvirae</taxon>
        <taxon>Uroviricota</taxon>
        <taxon>Caudoviricetes</taxon>
        <taxon>Craquatrovirus</taxon>
        <taxon>Craquatrovirus PSTCR7</taxon>
    </lineage>
</organism>
<name>A0A7S9XGN1_9CAUD</name>
<dbReference type="InterPro" id="IPR001650">
    <property type="entry name" value="Helicase_C-like"/>
</dbReference>
<keyword evidence="5" id="KW-1185">Reference proteome</keyword>
<dbReference type="GO" id="GO:0003677">
    <property type="term" value="F:DNA binding"/>
    <property type="evidence" value="ECO:0007669"/>
    <property type="project" value="InterPro"/>
</dbReference>
<dbReference type="Pfam" id="PF00271">
    <property type="entry name" value="Helicase_C"/>
    <property type="match status" value="1"/>
</dbReference>
<dbReference type="PROSITE" id="PS51194">
    <property type="entry name" value="HELICASE_CTER"/>
    <property type="match status" value="1"/>
</dbReference>
<dbReference type="SMART" id="SM00487">
    <property type="entry name" value="DEXDc"/>
    <property type="match status" value="1"/>
</dbReference>
<feature type="region of interest" description="Disordered" evidence="1">
    <location>
        <begin position="389"/>
        <end position="408"/>
    </location>
</feature>
<dbReference type="Proteomes" id="UP000594422">
    <property type="component" value="Segment"/>
</dbReference>
<feature type="domain" description="Helicase ATP-binding" evidence="2">
    <location>
        <begin position="19"/>
        <end position="178"/>
    </location>
</feature>
<dbReference type="PANTHER" id="PTHR47396">
    <property type="entry name" value="TYPE I RESTRICTION ENZYME ECOKI R PROTEIN"/>
    <property type="match status" value="1"/>
</dbReference>
<dbReference type="GO" id="GO:0005524">
    <property type="term" value="F:ATP binding"/>
    <property type="evidence" value="ECO:0007669"/>
    <property type="project" value="InterPro"/>
</dbReference>
<dbReference type="RefSeq" id="YP_010675253.1">
    <property type="nucleotide sequence ID" value="NC_071001.1"/>
</dbReference>
<feature type="domain" description="Helicase C-terminal" evidence="3">
    <location>
        <begin position="243"/>
        <end position="387"/>
    </location>
</feature>
<proteinExistence type="predicted"/>
<reference evidence="4 5" key="1">
    <citation type="submission" date="2020-10" db="EMBL/GenBank/DDBJ databases">
        <title>Novel bacteriophages targeting Providencia spp. as potential agents for phage therapy.</title>
        <authorList>
            <person name="Rakov C."/>
            <person name="Alkalay-Oren S."/>
            <person name="Coppenhagen-Glazer S."/>
            <person name="Hazan R."/>
        </authorList>
    </citation>
    <scope>NUCLEOTIDE SEQUENCE [LARGE SCALE GENOMIC DNA]</scope>
</reference>
<dbReference type="InterPro" id="IPR006935">
    <property type="entry name" value="Helicase/UvrB_N"/>
</dbReference>
<keyword evidence="4" id="KW-0378">Hydrolase</keyword>
<dbReference type="InterPro" id="IPR050742">
    <property type="entry name" value="Helicase_Restrict-Modif_Enz"/>
</dbReference>
<accession>A0A7S9XGN1</accession>
<keyword evidence="4" id="KW-0547">Nucleotide-binding</keyword>
<evidence type="ECO:0000313" key="4">
    <source>
        <dbReference type="EMBL" id="QPI18466.1"/>
    </source>
</evidence>
<evidence type="ECO:0000259" key="2">
    <source>
        <dbReference type="PROSITE" id="PS51192"/>
    </source>
</evidence>
<dbReference type="PANTHER" id="PTHR47396:SF1">
    <property type="entry name" value="ATP-DEPENDENT HELICASE IRC3-RELATED"/>
    <property type="match status" value="1"/>
</dbReference>
<dbReference type="EMBL" id="MW057861">
    <property type="protein sequence ID" value="QPI18466.1"/>
    <property type="molecule type" value="Genomic_DNA"/>
</dbReference>
<dbReference type="SUPFAM" id="SSF52540">
    <property type="entry name" value="P-loop containing nucleoside triphosphate hydrolases"/>
    <property type="match status" value="1"/>
</dbReference>
<dbReference type="Gene3D" id="3.40.50.300">
    <property type="entry name" value="P-loop containing nucleotide triphosphate hydrolases"/>
    <property type="match status" value="2"/>
</dbReference>
<dbReference type="InterPro" id="IPR027417">
    <property type="entry name" value="P-loop_NTPase"/>
</dbReference>
<evidence type="ECO:0000313" key="5">
    <source>
        <dbReference type="Proteomes" id="UP000594422"/>
    </source>
</evidence>
<keyword evidence="4" id="KW-0347">Helicase</keyword>
<dbReference type="KEGG" id="vg:77951576"/>